<organism evidence="1 2">
    <name type="scientific">Kitasatospora cinereorecta</name>
    <dbReference type="NCBI Taxonomy" id="285560"/>
    <lineage>
        <taxon>Bacteria</taxon>
        <taxon>Bacillati</taxon>
        <taxon>Actinomycetota</taxon>
        <taxon>Actinomycetes</taxon>
        <taxon>Kitasatosporales</taxon>
        <taxon>Streptomycetaceae</taxon>
        <taxon>Kitasatospora</taxon>
    </lineage>
</organism>
<dbReference type="RefSeq" id="WP_346148933.1">
    <property type="nucleotide sequence ID" value="NZ_BAAAUA010000059.1"/>
</dbReference>
<keyword evidence="2" id="KW-1185">Reference proteome</keyword>
<evidence type="ECO:0000313" key="2">
    <source>
        <dbReference type="Proteomes" id="UP001596066"/>
    </source>
</evidence>
<protein>
    <submittedName>
        <fullName evidence="1">Uncharacterized protein</fullName>
    </submittedName>
</protein>
<proteinExistence type="predicted"/>
<dbReference type="Proteomes" id="UP001596066">
    <property type="component" value="Unassembled WGS sequence"/>
</dbReference>
<name>A0ABW0VR14_9ACTN</name>
<accession>A0ABW0VR14</accession>
<reference evidence="2" key="1">
    <citation type="journal article" date="2019" name="Int. J. Syst. Evol. Microbiol.">
        <title>The Global Catalogue of Microorganisms (GCM) 10K type strain sequencing project: providing services to taxonomists for standard genome sequencing and annotation.</title>
        <authorList>
            <consortium name="The Broad Institute Genomics Platform"/>
            <consortium name="The Broad Institute Genome Sequencing Center for Infectious Disease"/>
            <person name="Wu L."/>
            <person name="Ma J."/>
        </authorList>
    </citation>
    <scope>NUCLEOTIDE SEQUENCE [LARGE SCALE GENOMIC DNA]</scope>
    <source>
        <strain evidence="2">CGMCC 4.1622</strain>
    </source>
</reference>
<sequence>MTLCDYFSAVDDQAALAVADRPGGPASTVIDVVFLKGIDPVVPLAQLEAILTDCSYEEASERPRSGQLLPASPDYEAVIVSVSDTLAEALAIATQAEIAYVAELWSMTPELQQSKVSAAPEFEASLSGSIVGHRALSWLCQLLSLPVWRRPSSLRPRMR</sequence>
<gene>
    <name evidence="1" type="ORF">ACFPZF_39130</name>
</gene>
<dbReference type="EMBL" id="JBHSOC010000155">
    <property type="protein sequence ID" value="MFC5647339.1"/>
    <property type="molecule type" value="Genomic_DNA"/>
</dbReference>
<comment type="caution">
    <text evidence="1">The sequence shown here is derived from an EMBL/GenBank/DDBJ whole genome shotgun (WGS) entry which is preliminary data.</text>
</comment>
<evidence type="ECO:0000313" key="1">
    <source>
        <dbReference type="EMBL" id="MFC5647339.1"/>
    </source>
</evidence>